<sequence length="63" mass="7208">MRTRDIGQALSRTWAAYVRAWELVGRQQRGEWEDEGPLRWRRVLGGGWELQGSVLPGERSGSP</sequence>
<proteinExistence type="predicted"/>
<comment type="caution">
    <text evidence="1">The sequence shown here is derived from an EMBL/GenBank/DDBJ whole genome shotgun (WGS) entry which is preliminary data.</text>
</comment>
<dbReference type="RefSeq" id="WP_345418488.1">
    <property type="nucleotide sequence ID" value="NZ_BAABHO010000031.1"/>
</dbReference>
<keyword evidence="2" id="KW-1185">Reference proteome</keyword>
<name>A0ABP9BMP3_9PSEU</name>
<accession>A0ABP9BMP3</accession>
<dbReference type="EMBL" id="BAABHO010000031">
    <property type="protein sequence ID" value="GAA4797823.1"/>
    <property type="molecule type" value="Genomic_DNA"/>
</dbReference>
<evidence type="ECO:0000313" key="2">
    <source>
        <dbReference type="Proteomes" id="UP001500928"/>
    </source>
</evidence>
<evidence type="ECO:0000313" key="1">
    <source>
        <dbReference type="EMBL" id="GAA4797823.1"/>
    </source>
</evidence>
<protein>
    <submittedName>
        <fullName evidence="1">Uncharacterized protein</fullName>
    </submittedName>
</protein>
<reference evidence="2" key="1">
    <citation type="journal article" date="2019" name="Int. J. Syst. Evol. Microbiol.">
        <title>The Global Catalogue of Microorganisms (GCM) 10K type strain sequencing project: providing services to taxonomists for standard genome sequencing and annotation.</title>
        <authorList>
            <consortium name="The Broad Institute Genomics Platform"/>
            <consortium name="The Broad Institute Genome Sequencing Center for Infectious Disease"/>
            <person name="Wu L."/>
            <person name="Ma J."/>
        </authorList>
    </citation>
    <scope>NUCLEOTIDE SEQUENCE [LARGE SCALE GENOMIC DNA]</scope>
    <source>
        <strain evidence="2">JCM 17979</strain>
    </source>
</reference>
<gene>
    <name evidence="1" type="ORF">GCM10023200_37640</name>
</gene>
<organism evidence="1 2">
    <name type="scientific">Actinomycetospora chlora</name>
    <dbReference type="NCBI Taxonomy" id="663608"/>
    <lineage>
        <taxon>Bacteria</taxon>
        <taxon>Bacillati</taxon>
        <taxon>Actinomycetota</taxon>
        <taxon>Actinomycetes</taxon>
        <taxon>Pseudonocardiales</taxon>
        <taxon>Pseudonocardiaceae</taxon>
        <taxon>Actinomycetospora</taxon>
    </lineage>
</organism>
<dbReference type="Proteomes" id="UP001500928">
    <property type="component" value="Unassembled WGS sequence"/>
</dbReference>